<keyword evidence="1" id="KW-1133">Transmembrane helix</keyword>
<dbReference type="EMBL" id="ADZU01000013">
    <property type="protein sequence ID" value="EFS93092.1"/>
    <property type="molecule type" value="Genomic_DNA"/>
</dbReference>
<dbReference type="PANTHER" id="PTHR38095">
    <property type="entry name" value="ANAEROBIC DIMETHYL SULFOXIDE REDUCTASE CHAIN YNFH"/>
    <property type="match status" value="1"/>
</dbReference>
<dbReference type="InterPro" id="IPR007059">
    <property type="entry name" value="DmsC"/>
</dbReference>
<feature type="transmembrane region" description="Helical" evidence="1">
    <location>
        <begin position="90"/>
        <end position="108"/>
    </location>
</feature>
<dbReference type="PANTHER" id="PTHR38095:SF2">
    <property type="entry name" value="ANAEROBIC DIMETHYL SULFOXIDE REDUCTASE CHAIN C"/>
    <property type="match status" value="1"/>
</dbReference>
<evidence type="ECO:0000313" key="3">
    <source>
        <dbReference type="Proteomes" id="UP000003179"/>
    </source>
</evidence>
<reference evidence="2" key="1">
    <citation type="submission" date="2010-08" db="EMBL/GenBank/DDBJ databases">
        <authorList>
            <person name="Weinstock G."/>
            <person name="Sodergren E."/>
            <person name="Clifton S."/>
            <person name="Fulton L."/>
            <person name="Fulton B."/>
            <person name="Courtney L."/>
            <person name="Fronick C."/>
            <person name="Harrison M."/>
            <person name="Strong C."/>
            <person name="Farmer C."/>
            <person name="Delahaunty K."/>
            <person name="Markovic C."/>
            <person name="Hall O."/>
            <person name="Minx P."/>
            <person name="Tomlinson C."/>
            <person name="Mitreva M."/>
            <person name="Hou S."/>
            <person name="Chen J."/>
            <person name="Wollam A."/>
            <person name="Pepin K.H."/>
            <person name="Johnson M."/>
            <person name="Bhonagiri V."/>
            <person name="Zhang X."/>
            <person name="Suruliraj S."/>
            <person name="Warren W."/>
            <person name="Chinwalla A."/>
            <person name="Mardis E.R."/>
            <person name="Wilson R.K."/>
        </authorList>
    </citation>
    <scope>NUCLEOTIDE SEQUENCE [LARGE SCALE GENOMIC DNA]</scope>
    <source>
        <strain evidence="2">HL044PA1</strain>
    </source>
</reference>
<feature type="transmembrane region" description="Helical" evidence="1">
    <location>
        <begin position="152"/>
        <end position="175"/>
    </location>
</feature>
<keyword evidence="3" id="KW-1185">Reference proteome</keyword>
<feature type="transmembrane region" description="Helical" evidence="1">
    <location>
        <begin position="49"/>
        <end position="70"/>
    </location>
</feature>
<feature type="transmembrane region" description="Helical" evidence="1">
    <location>
        <begin position="120"/>
        <end position="140"/>
    </location>
</feature>
<comment type="caution">
    <text evidence="2">The sequence shown here is derived from an EMBL/GenBank/DDBJ whole genome shotgun (WGS) entry which is preliminary data.</text>
</comment>
<evidence type="ECO:0000313" key="2">
    <source>
        <dbReference type="EMBL" id="EFS93092.1"/>
    </source>
</evidence>
<keyword evidence="1" id="KW-0472">Membrane</keyword>
<dbReference type="Pfam" id="PF04976">
    <property type="entry name" value="DmsC"/>
    <property type="match status" value="1"/>
</dbReference>
<sequence length="226" mass="25190">MHTHDIPMILFTIVTQMCVGAFVVLGFVHVGAAIKRRENSVVERASRPVLYAIGPAMVFGLFVSMFHMGYPAHTLNVLRHPQTSWLSREIMFGSGFALLGFAFALVSWFRRASFTVQRILAALTTIVGIGLVVCESMIYYSLVTVPAWHSWWVPFSFAATSIILGTLAVACAVMITAMVRHRHETTGTPAKETPPTTTGWWSRYVTDEIHATNAPTDDQDGLFRWR</sequence>
<keyword evidence="1" id="KW-0812">Transmembrane</keyword>
<feature type="transmembrane region" description="Helical" evidence="1">
    <location>
        <begin position="6"/>
        <end position="28"/>
    </location>
</feature>
<protein>
    <recommendedName>
        <fullName evidence="4">DMSO reductase, anchor subunit DmsC</fullName>
    </recommendedName>
</protein>
<evidence type="ECO:0000256" key="1">
    <source>
        <dbReference type="SAM" id="Phobius"/>
    </source>
</evidence>
<accession>A0ABP2K841</accession>
<organism evidence="2 3">
    <name type="scientific">Cutibacterium modestum HL044PA1</name>
    <dbReference type="NCBI Taxonomy" id="765109"/>
    <lineage>
        <taxon>Bacteria</taxon>
        <taxon>Bacillati</taxon>
        <taxon>Actinomycetota</taxon>
        <taxon>Actinomycetes</taxon>
        <taxon>Propionibacteriales</taxon>
        <taxon>Propionibacteriaceae</taxon>
        <taxon>Cutibacterium</taxon>
        <taxon>Cutibacterium modestum</taxon>
    </lineage>
</organism>
<dbReference type="Proteomes" id="UP000003179">
    <property type="component" value="Unassembled WGS sequence"/>
</dbReference>
<proteinExistence type="predicted"/>
<gene>
    <name evidence="2" type="ORF">HMPREF9607_00725</name>
</gene>
<evidence type="ECO:0008006" key="4">
    <source>
        <dbReference type="Google" id="ProtNLM"/>
    </source>
</evidence>
<name>A0ABP2K841_9ACTN</name>